<gene>
    <name evidence="1" type="ORF">CU098_010398</name>
</gene>
<dbReference type="Proteomes" id="UP000253551">
    <property type="component" value="Unassembled WGS sequence"/>
</dbReference>
<name>A0A367JKG2_RHIST</name>
<feature type="non-terminal residue" evidence="1">
    <location>
        <position position="94"/>
    </location>
</feature>
<proteinExistence type="predicted"/>
<keyword evidence="2" id="KW-1185">Reference proteome</keyword>
<comment type="caution">
    <text evidence="1">The sequence shown here is derived from an EMBL/GenBank/DDBJ whole genome shotgun (WGS) entry which is preliminary data.</text>
</comment>
<dbReference type="OrthoDB" id="2265153at2759"/>
<protein>
    <submittedName>
        <fullName evidence="1">Uncharacterized protein</fullName>
    </submittedName>
</protein>
<dbReference type="EMBL" id="PJQM01003172">
    <property type="protein sequence ID" value="RCH90359.1"/>
    <property type="molecule type" value="Genomic_DNA"/>
</dbReference>
<sequence length="94" mass="10549">MSAHIIPNSKHKGEKILYQELPPTPSSSALSFMFVPDQKAESKTPSLNHSQYGAMSLASTVNPNDENESLYLLWTHQLLKENTRDNDDDDCSLE</sequence>
<reference evidence="1 2" key="1">
    <citation type="journal article" date="2018" name="G3 (Bethesda)">
        <title>Phylogenetic and Phylogenomic Definition of Rhizopus Species.</title>
        <authorList>
            <person name="Gryganskyi A.P."/>
            <person name="Golan J."/>
            <person name="Dolatabadi S."/>
            <person name="Mondo S."/>
            <person name="Robb S."/>
            <person name="Idnurm A."/>
            <person name="Muszewska A."/>
            <person name="Steczkiewicz K."/>
            <person name="Masonjones S."/>
            <person name="Liao H.L."/>
            <person name="Gajdeczka M.T."/>
            <person name="Anike F."/>
            <person name="Vuek A."/>
            <person name="Anishchenko I.M."/>
            <person name="Voigt K."/>
            <person name="de Hoog G.S."/>
            <person name="Smith M.E."/>
            <person name="Heitman J."/>
            <person name="Vilgalys R."/>
            <person name="Stajich J.E."/>
        </authorList>
    </citation>
    <scope>NUCLEOTIDE SEQUENCE [LARGE SCALE GENOMIC DNA]</scope>
    <source>
        <strain evidence="1 2">LSU 92-RS-03</strain>
    </source>
</reference>
<evidence type="ECO:0000313" key="1">
    <source>
        <dbReference type="EMBL" id="RCH90359.1"/>
    </source>
</evidence>
<evidence type="ECO:0000313" key="2">
    <source>
        <dbReference type="Proteomes" id="UP000253551"/>
    </source>
</evidence>
<dbReference type="AlphaFoldDB" id="A0A367JKG2"/>
<accession>A0A367JKG2</accession>
<organism evidence="1 2">
    <name type="scientific">Rhizopus stolonifer</name>
    <name type="common">Rhizopus nigricans</name>
    <dbReference type="NCBI Taxonomy" id="4846"/>
    <lineage>
        <taxon>Eukaryota</taxon>
        <taxon>Fungi</taxon>
        <taxon>Fungi incertae sedis</taxon>
        <taxon>Mucoromycota</taxon>
        <taxon>Mucoromycotina</taxon>
        <taxon>Mucoromycetes</taxon>
        <taxon>Mucorales</taxon>
        <taxon>Mucorineae</taxon>
        <taxon>Rhizopodaceae</taxon>
        <taxon>Rhizopus</taxon>
    </lineage>
</organism>